<keyword evidence="3" id="KW-1185">Reference proteome</keyword>
<evidence type="ECO:0000256" key="1">
    <source>
        <dbReference type="SAM" id="MobiDB-lite"/>
    </source>
</evidence>
<protein>
    <submittedName>
        <fullName evidence="2">Uncharacterized protein</fullName>
    </submittedName>
</protein>
<dbReference type="OrthoDB" id="8862460at2759"/>
<feature type="region of interest" description="Disordered" evidence="1">
    <location>
        <begin position="1"/>
        <end position="22"/>
    </location>
</feature>
<sequence>MQWVDTCEPLMSPDDDENIGDRPREILSYPLEDIIEQDEESLRDSIRSRCGTDSHPLSILSREDIEKIISTDGTAHEAGSEEDALERAMAASVSSIRSHDILAKLNEDLAVEFSYKLEQ</sequence>
<reference evidence="2 3" key="1">
    <citation type="submission" date="2014-10" db="EMBL/GenBank/DDBJ databases">
        <title>Draft genome of the hookworm Ancylostoma caninum.</title>
        <authorList>
            <person name="Mitreva M."/>
        </authorList>
    </citation>
    <scope>NUCLEOTIDE SEQUENCE [LARGE SCALE GENOMIC DNA]</scope>
    <source>
        <strain evidence="2 3">Baltimore</strain>
    </source>
</reference>
<organism evidence="2 3">
    <name type="scientific">Ancylostoma caninum</name>
    <name type="common">Dog hookworm</name>
    <dbReference type="NCBI Taxonomy" id="29170"/>
    <lineage>
        <taxon>Eukaryota</taxon>
        <taxon>Metazoa</taxon>
        <taxon>Ecdysozoa</taxon>
        <taxon>Nematoda</taxon>
        <taxon>Chromadorea</taxon>
        <taxon>Rhabditida</taxon>
        <taxon>Rhabditina</taxon>
        <taxon>Rhabditomorpha</taxon>
        <taxon>Strongyloidea</taxon>
        <taxon>Ancylostomatidae</taxon>
        <taxon>Ancylostomatinae</taxon>
        <taxon>Ancylostoma</taxon>
    </lineage>
</organism>
<evidence type="ECO:0000313" key="2">
    <source>
        <dbReference type="EMBL" id="RCN50686.1"/>
    </source>
</evidence>
<dbReference type="Proteomes" id="UP000252519">
    <property type="component" value="Unassembled WGS sequence"/>
</dbReference>
<dbReference type="AlphaFoldDB" id="A0A368H252"/>
<dbReference type="STRING" id="29170.A0A368H252"/>
<comment type="caution">
    <text evidence="2">The sequence shown here is derived from an EMBL/GenBank/DDBJ whole genome shotgun (WGS) entry which is preliminary data.</text>
</comment>
<proteinExistence type="predicted"/>
<gene>
    <name evidence="2" type="ORF">ANCCAN_03299</name>
</gene>
<name>A0A368H252_ANCCA</name>
<dbReference type="EMBL" id="JOJR01000021">
    <property type="protein sequence ID" value="RCN50686.1"/>
    <property type="molecule type" value="Genomic_DNA"/>
</dbReference>
<accession>A0A368H252</accession>
<evidence type="ECO:0000313" key="3">
    <source>
        <dbReference type="Proteomes" id="UP000252519"/>
    </source>
</evidence>